<dbReference type="EMBL" id="JALJOQ010000244">
    <property type="protein sequence ID" value="KAK9787618.1"/>
    <property type="molecule type" value="Genomic_DNA"/>
</dbReference>
<evidence type="ECO:0000313" key="4">
    <source>
        <dbReference type="Proteomes" id="UP001465755"/>
    </source>
</evidence>
<evidence type="ECO:0000259" key="2">
    <source>
        <dbReference type="PROSITE" id="PS51286"/>
    </source>
</evidence>
<keyword evidence="4" id="KW-1185">Reference proteome</keyword>
<evidence type="ECO:0000256" key="1">
    <source>
        <dbReference type="SAM" id="Coils"/>
    </source>
</evidence>
<keyword evidence="1" id="KW-0175">Coiled coil</keyword>
<gene>
    <name evidence="3" type="ORF">WJX73_006712</name>
</gene>
<organism evidence="3 4">
    <name type="scientific">Symbiochloris irregularis</name>
    <dbReference type="NCBI Taxonomy" id="706552"/>
    <lineage>
        <taxon>Eukaryota</taxon>
        <taxon>Viridiplantae</taxon>
        <taxon>Chlorophyta</taxon>
        <taxon>core chlorophytes</taxon>
        <taxon>Trebouxiophyceae</taxon>
        <taxon>Trebouxiales</taxon>
        <taxon>Trebouxiaceae</taxon>
        <taxon>Symbiochloris</taxon>
    </lineage>
</organism>
<dbReference type="InterPro" id="IPR013584">
    <property type="entry name" value="RAP"/>
</dbReference>
<evidence type="ECO:0000313" key="3">
    <source>
        <dbReference type="EMBL" id="KAK9787618.1"/>
    </source>
</evidence>
<dbReference type="AlphaFoldDB" id="A0AAW1NNF7"/>
<dbReference type="GO" id="GO:0005759">
    <property type="term" value="C:mitochondrial matrix"/>
    <property type="evidence" value="ECO:0007669"/>
    <property type="project" value="TreeGrafter"/>
</dbReference>
<dbReference type="GO" id="GO:0000963">
    <property type="term" value="P:mitochondrial RNA processing"/>
    <property type="evidence" value="ECO:0007669"/>
    <property type="project" value="TreeGrafter"/>
</dbReference>
<accession>A0AAW1NNF7</accession>
<dbReference type="PANTHER" id="PTHR21228:SF40">
    <property type="entry name" value="LD45607P"/>
    <property type="match status" value="1"/>
</dbReference>
<dbReference type="GO" id="GO:0044528">
    <property type="term" value="P:regulation of mitochondrial mRNA stability"/>
    <property type="evidence" value="ECO:0007669"/>
    <property type="project" value="TreeGrafter"/>
</dbReference>
<dbReference type="PANTHER" id="PTHR21228">
    <property type="entry name" value="FAST LEU-RICH DOMAIN-CONTAINING"/>
    <property type="match status" value="1"/>
</dbReference>
<dbReference type="GO" id="GO:0035770">
    <property type="term" value="C:ribonucleoprotein granule"/>
    <property type="evidence" value="ECO:0007669"/>
    <property type="project" value="TreeGrafter"/>
</dbReference>
<comment type="caution">
    <text evidence="3">The sequence shown here is derived from an EMBL/GenBank/DDBJ whole genome shotgun (WGS) entry which is preliminary data.</text>
</comment>
<dbReference type="GO" id="GO:0003723">
    <property type="term" value="F:RNA binding"/>
    <property type="evidence" value="ECO:0007669"/>
    <property type="project" value="TreeGrafter"/>
</dbReference>
<dbReference type="InterPro" id="IPR050870">
    <property type="entry name" value="FAST_kinase"/>
</dbReference>
<dbReference type="SMART" id="SM00952">
    <property type="entry name" value="RAP"/>
    <property type="match status" value="1"/>
</dbReference>
<sequence>MRASPASHGFHGSATLHSPRSAELRRHCASCGVQRVRSCASRSIILVQSQTNRASQKRAKKRRDNLKLSKDLFQCGTLSELLNFTHENIDSYTPRHYAQTMQLLVKAMKRFEFTTSDEDESDSTTNTLMTRHHQVELLMKQLGTKMPEFDDDSLSLVFKSLSQMRAQISDPLKEALSARIIELQDKFTAYSLMQLARSFNTLAWYPAPEVLKAIADAVVALLQAWHKTKKLIFFWKQKPEPTFEERLLAGKGNTGVQTKRKPYTLKLTVAMARLISNCEYHHTELQSNLAADAIRNVDSLFMGDLPHMLKLFLRLRHPPAEQLTPLLDLARKGVERREFRPRTLCMVLWCLSLLQACPPQTCKAGMSTLHNCEGKLSPGLLSAFYQSVLLVADQYPTSGVLAEPAAILSAAQSAWSINARDNTVSQFQMQLHTTLEACGFRPQLEYATACGNFSLDLALPEMGIAIEADGPSHFATNKHMFLGESISRQRCILARGWVLICVPSFVWQTLTTRQAQMQAMQEVLEEAKKLRATITESLQASNRPWEHDGVLLKIWQLPAVEVIVMQTQELPIHEPGAVTVTDAL</sequence>
<name>A0AAW1NNF7_9CHLO</name>
<protein>
    <recommendedName>
        <fullName evidence="2">RAP domain-containing protein</fullName>
    </recommendedName>
</protein>
<proteinExistence type="predicted"/>
<dbReference type="Proteomes" id="UP001465755">
    <property type="component" value="Unassembled WGS sequence"/>
</dbReference>
<feature type="coiled-coil region" evidence="1">
    <location>
        <begin position="513"/>
        <end position="540"/>
    </location>
</feature>
<feature type="domain" description="RAP" evidence="2">
    <location>
        <begin position="464"/>
        <end position="522"/>
    </location>
</feature>
<reference evidence="3 4" key="1">
    <citation type="journal article" date="2024" name="Nat. Commun.">
        <title>Phylogenomics reveals the evolutionary origins of lichenization in chlorophyte algae.</title>
        <authorList>
            <person name="Puginier C."/>
            <person name="Libourel C."/>
            <person name="Otte J."/>
            <person name="Skaloud P."/>
            <person name="Haon M."/>
            <person name="Grisel S."/>
            <person name="Petersen M."/>
            <person name="Berrin J.G."/>
            <person name="Delaux P.M."/>
            <person name="Dal Grande F."/>
            <person name="Keller J."/>
        </authorList>
    </citation>
    <scope>NUCLEOTIDE SEQUENCE [LARGE SCALE GENOMIC DNA]</scope>
    <source>
        <strain evidence="3 4">SAG 2036</strain>
    </source>
</reference>
<dbReference type="PROSITE" id="PS51286">
    <property type="entry name" value="RAP"/>
    <property type="match status" value="1"/>
</dbReference>
<dbReference type="Pfam" id="PF08373">
    <property type="entry name" value="RAP"/>
    <property type="match status" value="1"/>
</dbReference>